<organism evidence="3 4">
    <name type="scientific">Cohnella boryungensis</name>
    <dbReference type="NCBI Taxonomy" id="768479"/>
    <lineage>
        <taxon>Bacteria</taxon>
        <taxon>Bacillati</taxon>
        <taxon>Bacillota</taxon>
        <taxon>Bacilli</taxon>
        <taxon>Bacillales</taxon>
        <taxon>Paenibacillaceae</taxon>
        <taxon>Cohnella</taxon>
    </lineage>
</organism>
<dbReference type="Pfam" id="PF01963">
    <property type="entry name" value="TraB_PrgY_gumN"/>
    <property type="match status" value="1"/>
</dbReference>
<dbReference type="PANTHER" id="PTHR40590:SF1">
    <property type="entry name" value="CYTOPLASMIC PROTEIN"/>
    <property type="match status" value="1"/>
</dbReference>
<feature type="region of interest" description="Disordered" evidence="1">
    <location>
        <begin position="30"/>
        <end position="64"/>
    </location>
</feature>
<sequence length="344" mass="38109">MMKRKARIAWIWLALLSMAVLAACASDTTNESKATPIPTETAAAAATASPAGQESPSAAPEKKEHGANGFLWKVTGGKHDGYLVGTIHFARPEMYPLHPNLEQALQEADFVALELDLTKVDQIKTLALVNERAILPEGTTLLDRVDGRDYKKFQEILKKSLLAAGAPMLDRYEPWYAAMTLESLPAMKYMSTDGIDQYIAKQAHKDGKTVLELESMEAQLDIFDEFSDELQKLYFRQTVDNAATAQEGLEQLLDMWTAGDLEQLEAVHEQFDAEGDKTMGDLNAEYSEAILGKRNAEMAKKVDHYLRDGEEGTYMIAVGSLHMVGEEGLVSLLEKKGYQVEFVK</sequence>
<feature type="signal peptide" evidence="2">
    <location>
        <begin position="1"/>
        <end position="22"/>
    </location>
</feature>
<proteinExistence type="predicted"/>
<accession>A0ABV8SIK5</accession>
<feature type="chain" id="PRO_5046163331" evidence="2">
    <location>
        <begin position="23"/>
        <end position="344"/>
    </location>
</feature>
<dbReference type="PROSITE" id="PS51257">
    <property type="entry name" value="PROKAR_LIPOPROTEIN"/>
    <property type="match status" value="1"/>
</dbReference>
<protein>
    <submittedName>
        <fullName evidence="3">TraB/GumN family protein</fullName>
        <ecNumber evidence="3">3.4.-.-</ecNumber>
    </submittedName>
</protein>
<evidence type="ECO:0000313" key="3">
    <source>
        <dbReference type="EMBL" id="MFC4306840.1"/>
    </source>
</evidence>
<dbReference type="InterPro" id="IPR002816">
    <property type="entry name" value="TraB/PrgY/GumN_fam"/>
</dbReference>
<evidence type="ECO:0000256" key="1">
    <source>
        <dbReference type="SAM" id="MobiDB-lite"/>
    </source>
</evidence>
<dbReference type="EMBL" id="JBHSED010000067">
    <property type="protein sequence ID" value="MFC4306840.1"/>
    <property type="molecule type" value="Genomic_DNA"/>
</dbReference>
<dbReference type="Proteomes" id="UP001595755">
    <property type="component" value="Unassembled WGS sequence"/>
</dbReference>
<evidence type="ECO:0000313" key="4">
    <source>
        <dbReference type="Proteomes" id="UP001595755"/>
    </source>
</evidence>
<keyword evidence="3" id="KW-0378">Hydrolase</keyword>
<gene>
    <name evidence="3" type="ORF">ACFO1S_25805</name>
</gene>
<dbReference type="CDD" id="cd14789">
    <property type="entry name" value="Tiki"/>
    <property type="match status" value="1"/>
</dbReference>
<keyword evidence="2" id="KW-0732">Signal</keyword>
<feature type="compositionally biased region" description="Low complexity" evidence="1">
    <location>
        <begin position="34"/>
        <end position="51"/>
    </location>
</feature>
<comment type="caution">
    <text evidence="3">The sequence shown here is derived from an EMBL/GenBank/DDBJ whole genome shotgun (WGS) entry which is preliminary data.</text>
</comment>
<dbReference type="GO" id="GO:0016787">
    <property type="term" value="F:hydrolase activity"/>
    <property type="evidence" value="ECO:0007669"/>
    <property type="project" value="UniProtKB-KW"/>
</dbReference>
<evidence type="ECO:0000256" key="2">
    <source>
        <dbReference type="SAM" id="SignalP"/>
    </source>
</evidence>
<reference evidence="4" key="1">
    <citation type="journal article" date="2019" name="Int. J. Syst. Evol. Microbiol.">
        <title>The Global Catalogue of Microorganisms (GCM) 10K type strain sequencing project: providing services to taxonomists for standard genome sequencing and annotation.</title>
        <authorList>
            <consortium name="The Broad Institute Genomics Platform"/>
            <consortium name="The Broad Institute Genome Sequencing Center for Infectious Disease"/>
            <person name="Wu L."/>
            <person name="Ma J."/>
        </authorList>
    </citation>
    <scope>NUCLEOTIDE SEQUENCE [LARGE SCALE GENOMIC DNA]</scope>
    <source>
        <strain evidence="4">CGMCC 4.1641</strain>
    </source>
</reference>
<name>A0ABV8SIK5_9BACL</name>
<dbReference type="EC" id="3.4.-.-" evidence="3"/>
<keyword evidence="4" id="KW-1185">Reference proteome</keyword>
<dbReference type="PANTHER" id="PTHR40590">
    <property type="entry name" value="CYTOPLASMIC PROTEIN-RELATED"/>
    <property type="match status" value="1"/>
</dbReference>
<dbReference type="RefSeq" id="WP_204606031.1">
    <property type="nucleotide sequence ID" value="NZ_JBHSED010000067.1"/>
</dbReference>
<dbReference type="InterPro" id="IPR047111">
    <property type="entry name" value="YbaP-like"/>
</dbReference>